<dbReference type="Pfam" id="PF01018">
    <property type="entry name" value="GTP1_OBG"/>
    <property type="match status" value="1"/>
</dbReference>
<feature type="binding site" evidence="8">
    <location>
        <begin position="166"/>
        <end position="173"/>
    </location>
    <ligand>
        <name>GTP</name>
        <dbReference type="ChEBI" id="CHEBI:37565"/>
    </ligand>
</feature>
<dbReference type="GO" id="GO:0043022">
    <property type="term" value="F:ribosome binding"/>
    <property type="evidence" value="ECO:0007669"/>
    <property type="project" value="UniProtKB-ARBA"/>
</dbReference>
<dbReference type="FunFam" id="2.70.210.12:FF:000001">
    <property type="entry name" value="GTPase Obg"/>
    <property type="match status" value="1"/>
</dbReference>
<dbReference type="InterPro" id="IPR006169">
    <property type="entry name" value="GTP1_OBG_dom"/>
</dbReference>
<dbReference type="PROSITE" id="PS00905">
    <property type="entry name" value="GTP1_OBG"/>
    <property type="match status" value="1"/>
</dbReference>
<comment type="subcellular location">
    <subcellularLocation>
        <location evidence="8">Cytoplasm</location>
    </subcellularLocation>
</comment>
<dbReference type="PANTHER" id="PTHR11702">
    <property type="entry name" value="DEVELOPMENTALLY REGULATED GTP-BINDING PROTEIN-RELATED"/>
    <property type="match status" value="1"/>
</dbReference>
<dbReference type="NCBIfam" id="TIGR02729">
    <property type="entry name" value="Obg_CgtA"/>
    <property type="match status" value="1"/>
</dbReference>
<keyword evidence="5 8" id="KW-0378">Hydrolase</keyword>
<dbReference type="EMBL" id="CP123872">
    <property type="protein sequence ID" value="WND01449.1"/>
    <property type="molecule type" value="Genomic_DNA"/>
</dbReference>
<name>A0AA52H845_9PROT</name>
<organism evidence="11 12">
    <name type="scientific">Temperatibacter marinus</name>
    <dbReference type="NCBI Taxonomy" id="1456591"/>
    <lineage>
        <taxon>Bacteria</taxon>
        <taxon>Pseudomonadati</taxon>
        <taxon>Pseudomonadota</taxon>
        <taxon>Alphaproteobacteria</taxon>
        <taxon>Kordiimonadales</taxon>
        <taxon>Temperatibacteraceae</taxon>
        <taxon>Temperatibacter</taxon>
    </lineage>
</organism>
<keyword evidence="7 8" id="KW-0342">GTP-binding</keyword>
<feature type="domain" description="Obg" evidence="10">
    <location>
        <begin position="1"/>
        <end position="159"/>
    </location>
</feature>
<evidence type="ECO:0000259" key="9">
    <source>
        <dbReference type="PROSITE" id="PS51710"/>
    </source>
</evidence>
<dbReference type="GO" id="GO:0003924">
    <property type="term" value="F:GTPase activity"/>
    <property type="evidence" value="ECO:0007669"/>
    <property type="project" value="UniProtKB-UniRule"/>
</dbReference>
<dbReference type="InterPro" id="IPR027417">
    <property type="entry name" value="P-loop_NTPase"/>
</dbReference>
<dbReference type="PROSITE" id="PS51710">
    <property type="entry name" value="G_OBG"/>
    <property type="match status" value="1"/>
</dbReference>
<evidence type="ECO:0000256" key="8">
    <source>
        <dbReference type="HAMAP-Rule" id="MF_01454"/>
    </source>
</evidence>
<feature type="binding site" evidence="8">
    <location>
        <position position="193"/>
    </location>
    <ligand>
        <name>Mg(2+)</name>
        <dbReference type="ChEBI" id="CHEBI:18420"/>
    </ligand>
</feature>
<dbReference type="HAMAP" id="MF_01454">
    <property type="entry name" value="GTPase_Obg"/>
    <property type="match status" value="1"/>
</dbReference>
<dbReference type="CDD" id="cd01898">
    <property type="entry name" value="Obg"/>
    <property type="match status" value="1"/>
</dbReference>
<evidence type="ECO:0000256" key="1">
    <source>
        <dbReference type="ARBA" id="ARBA00007699"/>
    </source>
</evidence>
<evidence type="ECO:0000313" key="12">
    <source>
        <dbReference type="Proteomes" id="UP001268683"/>
    </source>
</evidence>
<dbReference type="InterPro" id="IPR006073">
    <property type="entry name" value="GTP-bd"/>
</dbReference>
<dbReference type="KEGG" id="tmk:QGN29_07740"/>
<dbReference type="PIRSF" id="PIRSF002401">
    <property type="entry name" value="GTP_bd_Obg/CgtA"/>
    <property type="match status" value="1"/>
</dbReference>
<evidence type="ECO:0000313" key="11">
    <source>
        <dbReference type="EMBL" id="WND01449.1"/>
    </source>
</evidence>
<dbReference type="NCBIfam" id="NF008956">
    <property type="entry name" value="PRK12299.1"/>
    <property type="match status" value="1"/>
</dbReference>
<dbReference type="InterPro" id="IPR006074">
    <property type="entry name" value="GTP1-OBG_CS"/>
</dbReference>
<keyword evidence="12" id="KW-1185">Reference proteome</keyword>
<dbReference type="InterPro" id="IPR036726">
    <property type="entry name" value="GTP1_OBG_dom_sf"/>
</dbReference>
<sequence length="358" mass="38787">MKFVDQTRVFVKSGPGGNGCVSFRREKFVEFGGPNGGDGGRGAHVIIRAVQGLNTLVDYRYKRHYKAQRGIDGSGRNMTGRYGEDLIMEVPIGTQVWDEDQEFLLADLTKLDQEVVIAEGGEGGLGNTNFKSATNQAPRTATKGGEGEELYIVLRLKLIADAGLLGLPNAGKSTFLSAVTRAKPKIADYPFTTIAPQLGVVGFKGNEFVIADIPGLIEGASEGVGLGHRFLGHVERCGVLLHLIDAVQDDVVDAYTTIMNELEAYAEELKDRPMIVGLNKCDATIEEDIEEKLELLKEVCPHPIVVLSGVTGEGVEETLGALWKIVKNDITARRLGDQADLEQLPDDVHEDDGDWSPV</sequence>
<keyword evidence="6 8" id="KW-0460">Magnesium</keyword>
<evidence type="ECO:0000259" key="10">
    <source>
        <dbReference type="PROSITE" id="PS51883"/>
    </source>
</evidence>
<dbReference type="GO" id="GO:0042254">
    <property type="term" value="P:ribosome biogenesis"/>
    <property type="evidence" value="ECO:0007669"/>
    <property type="project" value="UniProtKB-UniRule"/>
</dbReference>
<comment type="cofactor">
    <cofactor evidence="8">
        <name>Mg(2+)</name>
        <dbReference type="ChEBI" id="CHEBI:18420"/>
    </cofactor>
</comment>
<dbReference type="PRINTS" id="PR00326">
    <property type="entry name" value="GTP1OBG"/>
</dbReference>
<dbReference type="Proteomes" id="UP001268683">
    <property type="component" value="Chromosome"/>
</dbReference>
<evidence type="ECO:0000256" key="7">
    <source>
        <dbReference type="ARBA" id="ARBA00023134"/>
    </source>
</evidence>
<keyword evidence="4 8" id="KW-0547">Nucleotide-binding</keyword>
<evidence type="ECO:0000256" key="4">
    <source>
        <dbReference type="ARBA" id="ARBA00022741"/>
    </source>
</evidence>
<feature type="binding site" evidence="8">
    <location>
        <begin position="212"/>
        <end position="215"/>
    </location>
    <ligand>
        <name>GTP</name>
        <dbReference type="ChEBI" id="CHEBI:37565"/>
    </ligand>
</feature>
<feature type="binding site" evidence="8">
    <location>
        <begin position="191"/>
        <end position="195"/>
    </location>
    <ligand>
        <name>GTP</name>
        <dbReference type="ChEBI" id="CHEBI:37565"/>
    </ligand>
</feature>
<keyword evidence="2 8" id="KW-0963">Cytoplasm</keyword>
<dbReference type="Gene3D" id="3.40.50.300">
    <property type="entry name" value="P-loop containing nucleotide triphosphate hydrolases"/>
    <property type="match status" value="1"/>
</dbReference>
<dbReference type="GO" id="GO:0005525">
    <property type="term" value="F:GTP binding"/>
    <property type="evidence" value="ECO:0007669"/>
    <property type="project" value="UniProtKB-UniRule"/>
</dbReference>
<dbReference type="InterPro" id="IPR014100">
    <property type="entry name" value="GTP-bd_Obg/CgtA"/>
</dbReference>
<dbReference type="PANTHER" id="PTHR11702:SF31">
    <property type="entry name" value="MITOCHONDRIAL RIBOSOME-ASSOCIATED GTPASE 2"/>
    <property type="match status" value="1"/>
</dbReference>
<keyword evidence="3 8" id="KW-0479">Metal-binding</keyword>
<gene>
    <name evidence="11" type="primary">obgE</name>
    <name evidence="8" type="synonym">obg</name>
    <name evidence="11" type="ORF">QGN29_07740</name>
</gene>
<dbReference type="RefSeq" id="WP_310797277.1">
    <property type="nucleotide sequence ID" value="NZ_CP123872.1"/>
</dbReference>
<protein>
    <recommendedName>
        <fullName evidence="8">GTPase Obg</fullName>
        <ecNumber evidence="8">3.6.5.-</ecNumber>
    </recommendedName>
    <alternativeName>
        <fullName evidence="8">GTP-binding protein Obg</fullName>
    </alternativeName>
</protein>
<dbReference type="InterPro" id="IPR031167">
    <property type="entry name" value="G_OBG"/>
</dbReference>
<dbReference type="GO" id="GO:0000287">
    <property type="term" value="F:magnesium ion binding"/>
    <property type="evidence" value="ECO:0007669"/>
    <property type="project" value="InterPro"/>
</dbReference>
<feature type="binding site" evidence="8">
    <location>
        <position position="173"/>
    </location>
    <ligand>
        <name>Mg(2+)</name>
        <dbReference type="ChEBI" id="CHEBI:18420"/>
    </ligand>
</feature>
<comment type="subunit">
    <text evidence="8">Monomer.</text>
</comment>
<evidence type="ECO:0000256" key="2">
    <source>
        <dbReference type="ARBA" id="ARBA00022490"/>
    </source>
</evidence>
<reference evidence="11" key="1">
    <citation type="submission" date="2023-04" db="EMBL/GenBank/DDBJ databases">
        <title>Complete genome sequence of Temperatibacter marinus.</title>
        <authorList>
            <person name="Rong J.-C."/>
            <person name="Yi M.-L."/>
            <person name="Zhao Q."/>
        </authorList>
    </citation>
    <scope>NUCLEOTIDE SEQUENCE</scope>
    <source>
        <strain evidence="11">NBRC 110045</strain>
    </source>
</reference>
<dbReference type="SUPFAM" id="SSF82051">
    <property type="entry name" value="Obg GTP-binding protein N-terminal domain"/>
    <property type="match status" value="1"/>
</dbReference>
<dbReference type="Pfam" id="PF01926">
    <property type="entry name" value="MMR_HSR1"/>
    <property type="match status" value="1"/>
</dbReference>
<comment type="similarity">
    <text evidence="1 8">Belongs to the TRAFAC class OBG-HflX-like GTPase superfamily. OBG GTPase family.</text>
</comment>
<comment type="function">
    <text evidence="8">An essential GTPase which binds GTP, GDP and possibly (p)ppGpp with moderate affinity, with high nucleotide exchange rates and a fairly low GTP hydrolysis rate. Plays a role in control of the cell cycle, stress response, ribosome biogenesis and in those bacteria that undergo differentiation, in morphogenesis control.</text>
</comment>
<dbReference type="NCBIfam" id="NF008955">
    <property type="entry name" value="PRK12297.1"/>
    <property type="match status" value="1"/>
</dbReference>
<feature type="domain" description="OBG-type G" evidence="9">
    <location>
        <begin position="160"/>
        <end position="327"/>
    </location>
</feature>
<dbReference type="SUPFAM" id="SSF52540">
    <property type="entry name" value="P-loop containing nucleoside triphosphate hydrolases"/>
    <property type="match status" value="1"/>
</dbReference>
<evidence type="ECO:0000256" key="3">
    <source>
        <dbReference type="ARBA" id="ARBA00022723"/>
    </source>
</evidence>
<accession>A0AA52H845</accession>
<dbReference type="InterPro" id="IPR045086">
    <property type="entry name" value="OBG_GTPase"/>
</dbReference>
<dbReference type="GO" id="GO:0005737">
    <property type="term" value="C:cytoplasm"/>
    <property type="evidence" value="ECO:0007669"/>
    <property type="project" value="UniProtKB-SubCell"/>
</dbReference>
<evidence type="ECO:0000256" key="5">
    <source>
        <dbReference type="ARBA" id="ARBA00022801"/>
    </source>
</evidence>
<feature type="binding site" evidence="8">
    <location>
        <begin position="308"/>
        <end position="310"/>
    </location>
    <ligand>
        <name>GTP</name>
        <dbReference type="ChEBI" id="CHEBI:37565"/>
    </ligand>
</feature>
<dbReference type="PROSITE" id="PS51883">
    <property type="entry name" value="OBG"/>
    <property type="match status" value="1"/>
</dbReference>
<dbReference type="Gene3D" id="2.70.210.12">
    <property type="entry name" value="GTP1/OBG domain"/>
    <property type="match status" value="1"/>
</dbReference>
<feature type="binding site" evidence="8">
    <location>
        <begin position="279"/>
        <end position="282"/>
    </location>
    <ligand>
        <name>GTP</name>
        <dbReference type="ChEBI" id="CHEBI:37565"/>
    </ligand>
</feature>
<proteinExistence type="inferred from homology"/>
<evidence type="ECO:0000256" key="6">
    <source>
        <dbReference type="ARBA" id="ARBA00022842"/>
    </source>
</evidence>
<dbReference type="AlphaFoldDB" id="A0AA52H845"/>
<dbReference type="EC" id="3.6.5.-" evidence="8"/>